<dbReference type="EMBL" id="BMKP01000005">
    <property type="protein sequence ID" value="GGF14689.1"/>
    <property type="molecule type" value="Genomic_DNA"/>
</dbReference>
<dbReference type="RefSeq" id="WP_163394698.1">
    <property type="nucleotide sequence ID" value="NZ_BMKP01000005.1"/>
</dbReference>
<evidence type="ECO:0000256" key="5">
    <source>
        <dbReference type="ARBA" id="ARBA00023163"/>
    </source>
</evidence>
<keyword evidence="2" id="KW-0902">Two-component regulatory system</keyword>
<keyword evidence="11" id="KW-1185">Reference proteome</keyword>
<dbReference type="InterPro" id="IPR001867">
    <property type="entry name" value="OmpR/PhoB-type_DNA-bd"/>
</dbReference>
<dbReference type="Gene3D" id="1.10.10.10">
    <property type="entry name" value="Winged helix-like DNA-binding domain superfamily/Winged helix DNA-binding domain"/>
    <property type="match status" value="1"/>
</dbReference>
<keyword evidence="1 6" id="KW-0597">Phosphoprotein</keyword>
<evidence type="ECO:0000259" key="8">
    <source>
        <dbReference type="PROSITE" id="PS50110"/>
    </source>
</evidence>
<keyword evidence="4 7" id="KW-0238">DNA-binding</keyword>
<keyword evidence="3" id="KW-0805">Transcription regulation</keyword>
<evidence type="ECO:0000256" key="3">
    <source>
        <dbReference type="ARBA" id="ARBA00023015"/>
    </source>
</evidence>
<dbReference type="PANTHER" id="PTHR48111:SF22">
    <property type="entry name" value="REGULATOR OF RPOS"/>
    <property type="match status" value="1"/>
</dbReference>
<evidence type="ECO:0000256" key="2">
    <source>
        <dbReference type="ARBA" id="ARBA00023012"/>
    </source>
</evidence>
<dbReference type="Gene3D" id="6.10.250.690">
    <property type="match status" value="1"/>
</dbReference>
<dbReference type="Pfam" id="PF00072">
    <property type="entry name" value="Response_reg"/>
    <property type="match status" value="1"/>
</dbReference>
<dbReference type="Gene3D" id="3.40.50.2300">
    <property type="match status" value="1"/>
</dbReference>
<feature type="DNA-binding region" description="OmpR/PhoB-type" evidence="7">
    <location>
        <begin position="125"/>
        <end position="225"/>
    </location>
</feature>
<proteinExistence type="predicted"/>
<protein>
    <submittedName>
        <fullName evidence="10">DNA-binding response regulator</fullName>
    </submittedName>
</protein>
<dbReference type="CDD" id="cd00383">
    <property type="entry name" value="trans_reg_C"/>
    <property type="match status" value="1"/>
</dbReference>
<dbReference type="SUPFAM" id="SSF52172">
    <property type="entry name" value="CheY-like"/>
    <property type="match status" value="1"/>
</dbReference>
<dbReference type="InterPro" id="IPR039420">
    <property type="entry name" value="WalR-like"/>
</dbReference>
<dbReference type="SMART" id="SM00448">
    <property type="entry name" value="REC"/>
    <property type="match status" value="1"/>
</dbReference>
<evidence type="ECO:0000256" key="4">
    <source>
        <dbReference type="ARBA" id="ARBA00023125"/>
    </source>
</evidence>
<keyword evidence="5" id="KW-0804">Transcription</keyword>
<evidence type="ECO:0000256" key="6">
    <source>
        <dbReference type="PROSITE-ProRule" id="PRU00169"/>
    </source>
</evidence>
<dbReference type="PANTHER" id="PTHR48111">
    <property type="entry name" value="REGULATOR OF RPOS"/>
    <property type="match status" value="1"/>
</dbReference>
<reference evidence="11" key="1">
    <citation type="journal article" date="2019" name="Int. J. Syst. Evol. Microbiol.">
        <title>The Global Catalogue of Microorganisms (GCM) 10K type strain sequencing project: providing services to taxonomists for standard genome sequencing and annotation.</title>
        <authorList>
            <consortium name="The Broad Institute Genomics Platform"/>
            <consortium name="The Broad Institute Genome Sequencing Center for Infectious Disease"/>
            <person name="Wu L."/>
            <person name="Ma J."/>
        </authorList>
    </citation>
    <scope>NUCLEOTIDE SEQUENCE [LARGE SCALE GENOMIC DNA]</scope>
    <source>
        <strain evidence="11">CGMCC 1.16060</strain>
    </source>
</reference>
<feature type="domain" description="Response regulatory" evidence="8">
    <location>
        <begin position="2"/>
        <end position="117"/>
    </location>
</feature>
<comment type="caution">
    <text evidence="10">The sequence shown here is derived from an EMBL/GenBank/DDBJ whole genome shotgun (WGS) entry which is preliminary data.</text>
</comment>
<dbReference type="InterPro" id="IPR011006">
    <property type="entry name" value="CheY-like_superfamily"/>
</dbReference>
<feature type="modified residue" description="4-aspartylphosphate" evidence="6">
    <location>
        <position position="51"/>
    </location>
</feature>
<evidence type="ECO:0000256" key="1">
    <source>
        <dbReference type="ARBA" id="ARBA00022553"/>
    </source>
</evidence>
<name>A0ABQ1UCU0_9FLAO</name>
<dbReference type="PROSITE" id="PS50110">
    <property type="entry name" value="RESPONSE_REGULATORY"/>
    <property type="match status" value="1"/>
</dbReference>
<sequence>MKILLVEDEHFLSESIKDYLSGNGILCQCVDKVASALEKIADYQYDCVVLDLGLPDGNGLELLLTLREQNRNEGVIIITANGITLENKIEGFNSGADDYLTKPFELAELMVRIKALVRRKQFNGNNIVLYNEIAIDMLARTVKVGNIFIDITKTEIDLLLYLVANENKVLSKSTIAEHISGDMADMLDNHHFVYAHIKNLKKKLVDAGYDDYIKTMYGMGYKWTMKNE</sequence>
<dbReference type="Pfam" id="PF00486">
    <property type="entry name" value="Trans_reg_C"/>
    <property type="match status" value="1"/>
</dbReference>
<dbReference type="CDD" id="cd17624">
    <property type="entry name" value="REC_OmpR_PmrA-like"/>
    <property type="match status" value="1"/>
</dbReference>
<dbReference type="GO" id="GO:0003677">
    <property type="term" value="F:DNA binding"/>
    <property type="evidence" value="ECO:0007669"/>
    <property type="project" value="UniProtKB-KW"/>
</dbReference>
<evidence type="ECO:0000313" key="11">
    <source>
        <dbReference type="Proteomes" id="UP000655016"/>
    </source>
</evidence>
<dbReference type="SMART" id="SM00862">
    <property type="entry name" value="Trans_reg_C"/>
    <property type="match status" value="1"/>
</dbReference>
<dbReference type="InterPro" id="IPR001789">
    <property type="entry name" value="Sig_transdc_resp-reg_receiver"/>
</dbReference>
<evidence type="ECO:0000256" key="7">
    <source>
        <dbReference type="PROSITE-ProRule" id="PRU01091"/>
    </source>
</evidence>
<feature type="domain" description="OmpR/PhoB-type" evidence="9">
    <location>
        <begin position="125"/>
        <end position="225"/>
    </location>
</feature>
<evidence type="ECO:0000313" key="10">
    <source>
        <dbReference type="EMBL" id="GGF14689.1"/>
    </source>
</evidence>
<evidence type="ECO:0000259" key="9">
    <source>
        <dbReference type="PROSITE" id="PS51755"/>
    </source>
</evidence>
<dbReference type="PROSITE" id="PS51755">
    <property type="entry name" value="OMPR_PHOB"/>
    <property type="match status" value="1"/>
</dbReference>
<dbReference type="InterPro" id="IPR036388">
    <property type="entry name" value="WH-like_DNA-bd_sf"/>
</dbReference>
<accession>A0ABQ1UCU0</accession>
<gene>
    <name evidence="10" type="ORF">GCM10011518_25080</name>
</gene>
<organism evidence="10 11">
    <name type="scientific">Flavobacterium limi</name>
    <dbReference type="NCBI Taxonomy" id="2045105"/>
    <lineage>
        <taxon>Bacteria</taxon>
        <taxon>Pseudomonadati</taxon>
        <taxon>Bacteroidota</taxon>
        <taxon>Flavobacteriia</taxon>
        <taxon>Flavobacteriales</taxon>
        <taxon>Flavobacteriaceae</taxon>
        <taxon>Flavobacterium</taxon>
    </lineage>
</organism>
<dbReference type="Proteomes" id="UP000655016">
    <property type="component" value="Unassembled WGS sequence"/>
</dbReference>